<dbReference type="EMBL" id="MTSE01000026">
    <property type="protein sequence ID" value="OUJ70148.1"/>
    <property type="molecule type" value="Genomic_DNA"/>
</dbReference>
<name>A0A2C9ZU00_9BACT</name>
<feature type="transmembrane region" description="Helical" evidence="6">
    <location>
        <begin position="236"/>
        <end position="253"/>
    </location>
</feature>
<dbReference type="InterPro" id="IPR050833">
    <property type="entry name" value="Poly_Biosynth_Transport"/>
</dbReference>
<evidence type="ECO:0000256" key="3">
    <source>
        <dbReference type="ARBA" id="ARBA00022692"/>
    </source>
</evidence>
<dbReference type="OrthoDB" id="9814608at2"/>
<comment type="subcellular location">
    <subcellularLocation>
        <location evidence="1">Cell membrane</location>
        <topology evidence="1">Multi-pass membrane protein</topology>
    </subcellularLocation>
</comment>
<feature type="transmembrane region" description="Helical" evidence="6">
    <location>
        <begin position="195"/>
        <end position="215"/>
    </location>
</feature>
<organism evidence="7 8">
    <name type="scientific">Hymenobacter crusticola</name>
    <dbReference type="NCBI Taxonomy" id="1770526"/>
    <lineage>
        <taxon>Bacteria</taxon>
        <taxon>Pseudomonadati</taxon>
        <taxon>Bacteroidota</taxon>
        <taxon>Cytophagia</taxon>
        <taxon>Cytophagales</taxon>
        <taxon>Hymenobacteraceae</taxon>
        <taxon>Hymenobacter</taxon>
    </lineage>
</organism>
<dbReference type="Pfam" id="PF01943">
    <property type="entry name" value="Polysacc_synt"/>
    <property type="match status" value="1"/>
</dbReference>
<evidence type="ECO:0000256" key="1">
    <source>
        <dbReference type="ARBA" id="ARBA00004651"/>
    </source>
</evidence>
<feature type="transmembrane region" description="Helical" evidence="6">
    <location>
        <begin position="84"/>
        <end position="106"/>
    </location>
</feature>
<evidence type="ECO:0000256" key="2">
    <source>
        <dbReference type="ARBA" id="ARBA00022475"/>
    </source>
</evidence>
<feature type="transmembrane region" description="Helical" evidence="6">
    <location>
        <begin position="38"/>
        <end position="63"/>
    </location>
</feature>
<sequence>MSVAKKLVGQTAVYGVSSIVGRALTFLLVPLYTSRFPAAAYGIVTELYAYVAFLNIFFTYGMESAFFRFATRPGADRQELYDRVLSLLLVTSFVLSGLFVLLSPTLAQVLQYPGKEKYLIWLALVMGIDAVSAIAFARLRLENKARKVATVRFVNILLNVGLSLFFIVLCPDILAGKYLTALQPLVNLVYSPNLGVGYVFLIGLLANLLYIPMLWRELTDFQFRLNLAFLRPMLQYAYPLMFMGLAGMVNETFDRPLLKYWLPEGFYPGKSSEAAMGIYGACYKLAIFMSLVITAFRYAAEPFFFSQSTEKNSPATFALILKWFTLCCAFIFVFISVNIEDFGLLLRSPEYRTGLAVVPVLLLANLFLGMYYNLSVWFKLTDKTYFGTYISLAGAVLTIVLNFLLIPVLGYMGSAITTLACYFMMAVVCGWLGQRHYPIPYPVRRLAAWLLFAIGIVAVSWFTPITEYWLRHTFHVGLCLLFVGLLYLVERPAKQVTAPQLTRK</sequence>
<dbReference type="PANTHER" id="PTHR30250">
    <property type="entry name" value="PST FAMILY PREDICTED COLANIC ACID TRANSPORTER"/>
    <property type="match status" value="1"/>
</dbReference>
<evidence type="ECO:0000313" key="8">
    <source>
        <dbReference type="Proteomes" id="UP000194873"/>
    </source>
</evidence>
<dbReference type="InterPro" id="IPR002797">
    <property type="entry name" value="Polysacc_synth"/>
</dbReference>
<feature type="transmembrane region" description="Helical" evidence="6">
    <location>
        <begin position="446"/>
        <end position="463"/>
    </location>
</feature>
<feature type="transmembrane region" description="Helical" evidence="6">
    <location>
        <begin position="469"/>
        <end position="489"/>
    </location>
</feature>
<dbReference type="GO" id="GO:0005886">
    <property type="term" value="C:plasma membrane"/>
    <property type="evidence" value="ECO:0007669"/>
    <property type="project" value="UniProtKB-SubCell"/>
</dbReference>
<keyword evidence="3 6" id="KW-0812">Transmembrane</keyword>
<dbReference type="RefSeq" id="WP_086596886.1">
    <property type="nucleotide sequence ID" value="NZ_MTSE01000026.1"/>
</dbReference>
<dbReference type="AlphaFoldDB" id="A0A2C9ZU00"/>
<gene>
    <name evidence="7" type="ORF">BXP70_25175</name>
</gene>
<evidence type="ECO:0000256" key="4">
    <source>
        <dbReference type="ARBA" id="ARBA00022989"/>
    </source>
</evidence>
<keyword evidence="4 6" id="KW-1133">Transmembrane helix</keyword>
<proteinExistence type="predicted"/>
<evidence type="ECO:0000256" key="6">
    <source>
        <dbReference type="SAM" id="Phobius"/>
    </source>
</evidence>
<feature type="transmembrane region" description="Helical" evidence="6">
    <location>
        <begin position="317"/>
        <end position="339"/>
    </location>
</feature>
<keyword evidence="2" id="KW-1003">Cell membrane</keyword>
<evidence type="ECO:0000313" key="7">
    <source>
        <dbReference type="EMBL" id="OUJ70148.1"/>
    </source>
</evidence>
<keyword evidence="5 6" id="KW-0472">Membrane</keyword>
<evidence type="ECO:0000256" key="5">
    <source>
        <dbReference type="ARBA" id="ARBA00023136"/>
    </source>
</evidence>
<protein>
    <submittedName>
        <fullName evidence="7">Polysaccharide biosynthesis protein</fullName>
    </submittedName>
</protein>
<feature type="transmembrane region" description="Helical" evidence="6">
    <location>
        <begin position="118"/>
        <end position="141"/>
    </location>
</feature>
<feature type="transmembrane region" description="Helical" evidence="6">
    <location>
        <begin position="153"/>
        <end position="175"/>
    </location>
</feature>
<feature type="transmembrane region" description="Helical" evidence="6">
    <location>
        <begin position="411"/>
        <end position="434"/>
    </location>
</feature>
<keyword evidence="8" id="KW-1185">Reference proteome</keyword>
<dbReference type="Proteomes" id="UP000194873">
    <property type="component" value="Unassembled WGS sequence"/>
</dbReference>
<feature type="transmembrane region" description="Helical" evidence="6">
    <location>
        <begin position="276"/>
        <end position="296"/>
    </location>
</feature>
<reference evidence="7 8" key="1">
    <citation type="submission" date="2017-01" db="EMBL/GenBank/DDBJ databases">
        <title>A new Hymenobacter.</title>
        <authorList>
            <person name="Liang Y."/>
            <person name="Feng F."/>
        </authorList>
    </citation>
    <scope>NUCLEOTIDE SEQUENCE [LARGE SCALE GENOMIC DNA]</scope>
    <source>
        <strain evidence="7">MIMBbqt21</strain>
    </source>
</reference>
<feature type="transmembrane region" description="Helical" evidence="6">
    <location>
        <begin position="386"/>
        <end position="405"/>
    </location>
</feature>
<dbReference type="PANTHER" id="PTHR30250:SF11">
    <property type="entry name" value="O-ANTIGEN TRANSPORTER-RELATED"/>
    <property type="match status" value="1"/>
</dbReference>
<feature type="transmembrane region" description="Helical" evidence="6">
    <location>
        <begin position="12"/>
        <end position="32"/>
    </location>
</feature>
<feature type="transmembrane region" description="Helical" evidence="6">
    <location>
        <begin position="351"/>
        <end position="374"/>
    </location>
</feature>
<accession>A0A2C9ZU00</accession>
<comment type="caution">
    <text evidence="7">The sequence shown here is derived from an EMBL/GenBank/DDBJ whole genome shotgun (WGS) entry which is preliminary data.</text>
</comment>